<reference evidence="7 8" key="1">
    <citation type="submission" date="2014-01" db="EMBL/GenBank/DDBJ databases">
        <title>Development of a Comparative Genomic Fingerprinting Assay for High Resolution Genotyping of Arcobacter butzleri.</title>
        <authorList>
            <person name="Webb A.L."/>
            <person name="Inglis G.D."/>
            <person name="Kruczkiewicz P."/>
            <person name="Selinger L.B."/>
            <person name="Taboada E.N."/>
        </authorList>
    </citation>
    <scope>NUCLEOTIDE SEQUENCE [LARGE SCALE GENOMIC DNA]</scope>
    <source>
        <strain evidence="7 8">L348</strain>
    </source>
</reference>
<dbReference type="PROSITE" id="PS51257">
    <property type="entry name" value="PROKAR_LIPOPROTEIN"/>
    <property type="match status" value="1"/>
</dbReference>
<proteinExistence type="inferred from homology"/>
<dbReference type="SUPFAM" id="SSF110997">
    <property type="entry name" value="Sporulation related repeat"/>
    <property type="match status" value="1"/>
</dbReference>
<dbReference type="InterPro" id="IPR012997">
    <property type="entry name" value="RplA"/>
</dbReference>
<keyword evidence="1" id="KW-0732">Signal</keyword>
<name>A0A0G9KAM2_9BACT</name>
<dbReference type="CDD" id="cd22268">
    <property type="entry name" value="DPBB_RlpA-like"/>
    <property type="match status" value="1"/>
</dbReference>
<sequence>MKFINNFKNILFFTLFSIFLFTGCSSKSSNYDYSSFYKDTHNANINNSLAMHRATMRPYTVFGIKYYPEIAKVGERFNGIASWYGPDFHAKKTSNGEIYNMYAMTAAHKTLPMNTVVRVDNLDNGRSTIVRINDRGPFVSGRIIDLSNKAAHEIDMVRKGTAKVQITVLGYNGEINNNEAPDVLTEKSPINSSTAFSGGTESLDLKDDIITTTEVSNNIGKAVNTGVSSKVSTTVKNTQKANVKGNFSVQVGAFSLVSGAQQTQSTYQKKFPSKKVEYVENGGIYRVFIRGFSSYDEAQNFKNSNNLTNAMVVQ</sequence>
<dbReference type="RefSeq" id="WP_046996389.1">
    <property type="nucleotide sequence ID" value="NZ_JAIQ01000070.1"/>
</dbReference>
<keyword evidence="2 4" id="KW-0456">Lyase</keyword>
<dbReference type="PANTHER" id="PTHR34183:SF1">
    <property type="entry name" value="ENDOLYTIC PEPTIDOGLYCAN TRANSGLYCOSYLASE RLPA"/>
    <property type="match status" value="1"/>
</dbReference>
<evidence type="ECO:0000313" key="8">
    <source>
        <dbReference type="Proteomes" id="UP000035514"/>
    </source>
</evidence>
<dbReference type="GO" id="GO:0042834">
    <property type="term" value="F:peptidoglycan binding"/>
    <property type="evidence" value="ECO:0007669"/>
    <property type="project" value="InterPro"/>
</dbReference>
<dbReference type="Proteomes" id="UP000035514">
    <property type="component" value="Unassembled WGS sequence"/>
</dbReference>
<organism evidence="7 8">
    <name type="scientific">Aliarcobacter butzleri L348</name>
    <dbReference type="NCBI Taxonomy" id="1447256"/>
    <lineage>
        <taxon>Bacteria</taxon>
        <taxon>Pseudomonadati</taxon>
        <taxon>Campylobacterota</taxon>
        <taxon>Epsilonproteobacteria</taxon>
        <taxon>Campylobacterales</taxon>
        <taxon>Arcobacteraceae</taxon>
        <taxon>Aliarcobacter</taxon>
    </lineage>
</organism>
<dbReference type="InterPro" id="IPR009009">
    <property type="entry name" value="RlpA-like_DPBB"/>
</dbReference>
<evidence type="ECO:0000259" key="6">
    <source>
        <dbReference type="PROSITE" id="PS51724"/>
    </source>
</evidence>
<dbReference type="InterPro" id="IPR036908">
    <property type="entry name" value="RlpA-like_sf"/>
</dbReference>
<dbReference type="Gene3D" id="3.30.70.1070">
    <property type="entry name" value="Sporulation related repeat"/>
    <property type="match status" value="1"/>
</dbReference>
<dbReference type="Pfam" id="PF03330">
    <property type="entry name" value="DPBB_1"/>
    <property type="match status" value="1"/>
</dbReference>
<keyword evidence="4" id="KW-1003">Cell membrane</keyword>
<dbReference type="EC" id="4.2.2.-" evidence="4"/>
<dbReference type="GO" id="GO:0008932">
    <property type="term" value="F:lytic endotransglycosylase activity"/>
    <property type="evidence" value="ECO:0007669"/>
    <property type="project" value="UniProtKB-UniRule"/>
</dbReference>
<keyword evidence="4" id="KW-0564">Palmitate</keyword>
<dbReference type="GO" id="GO:0005886">
    <property type="term" value="C:plasma membrane"/>
    <property type="evidence" value="ECO:0007669"/>
    <property type="project" value="UniProtKB-SubCell"/>
</dbReference>
<dbReference type="EMBL" id="JAIQ01000070">
    <property type="protein sequence ID" value="KLE01258.1"/>
    <property type="molecule type" value="Genomic_DNA"/>
</dbReference>
<dbReference type="NCBIfam" id="TIGR00413">
    <property type="entry name" value="rlpA"/>
    <property type="match status" value="1"/>
</dbReference>
<keyword evidence="4" id="KW-0472">Membrane</keyword>
<dbReference type="InterPro" id="IPR036680">
    <property type="entry name" value="SPOR-like_sf"/>
</dbReference>
<gene>
    <name evidence="4" type="primary">rlpA</name>
    <name evidence="7" type="ORF">AA20_03620</name>
</gene>
<dbReference type="GO" id="GO:0071555">
    <property type="term" value="P:cell wall organization"/>
    <property type="evidence" value="ECO:0007669"/>
    <property type="project" value="UniProtKB-KW"/>
</dbReference>
<dbReference type="AlphaFoldDB" id="A0A0G9KAM2"/>
<dbReference type="GO" id="GO:0000270">
    <property type="term" value="P:peptidoglycan metabolic process"/>
    <property type="evidence" value="ECO:0007669"/>
    <property type="project" value="UniProtKB-UniRule"/>
</dbReference>
<dbReference type="Pfam" id="PF05036">
    <property type="entry name" value="SPOR"/>
    <property type="match status" value="1"/>
</dbReference>
<dbReference type="HAMAP" id="MF_02071">
    <property type="entry name" value="RlpA"/>
    <property type="match status" value="1"/>
</dbReference>
<evidence type="ECO:0000256" key="4">
    <source>
        <dbReference type="HAMAP-Rule" id="MF_02071"/>
    </source>
</evidence>
<evidence type="ECO:0000256" key="2">
    <source>
        <dbReference type="ARBA" id="ARBA00023239"/>
    </source>
</evidence>
<dbReference type="PANTHER" id="PTHR34183">
    <property type="entry name" value="ENDOLYTIC PEPTIDOGLYCAN TRANSGLYCOSYLASE RLPA"/>
    <property type="match status" value="1"/>
</dbReference>
<accession>A0A0G9KAM2</accession>
<evidence type="ECO:0000256" key="5">
    <source>
        <dbReference type="RuleBase" id="RU003495"/>
    </source>
</evidence>
<evidence type="ECO:0000256" key="1">
    <source>
        <dbReference type="ARBA" id="ARBA00022729"/>
    </source>
</evidence>
<comment type="similarity">
    <text evidence="4 5">Belongs to the RlpA family.</text>
</comment>
<keyword evidence="4 7" id="KW-0449">Lipoprotein</keyword>
<dbReference type="PATRIC" id="fig|1447256.3.peg.699"/>
<dbReference type="Gene3D" id="2.40.40.10">
    <property type="entry name" value="RlpA-like domain"/>
    <property type="match status" value="1"/>
</dbReference>
<evidence type="ECO:0000256" key="3">
    <source>
        <dbReference type="ARBA" id="ARBA00023316"/>
    </source>
</evidence>
<dbReference type="InterPro" id="IPR034718">
    <property type="entry name" value="RlpA"/>
</dbReference>
<dbReference type="SUPFAM" id="SSF50685">
    <property type="entry name" value="Barwin-like endoglucanases"/>
    <property type="match status" value="1"/>
</dbReference>
<comment type="subcellular location">
    <subcellularLocation>
        <location evidence="4">Cell membrane</location>
        <topology evidence="4">Lipid-anchor</topology>
    </subcellularLocation>
</comment>
<comment type="function">
    <text evidence="4">Lytic transglycosylase with a strong preference for naked glycan strands that lack stem peptides.</text>
</comment>
<protein>
    <recommendedName>
        <fullName evidence="4">Probable endolytic peptidoglycan transglycosylase RlpA</fullName>
        <ecNumber evidence="4">4.2.2.-</ecNumber>
    </recommendedName>
</protein>
<feature type="domain" description="SPOR" evidence="6">
    <location>
        <begin position="241"/>
        <end position="314"/>
    </location>
</feature>
<evidence type="ECO:0000313" key="7">
    <source>
        <dbReference type="EMBL" id="KLE01258.1"/>
    </source>
</evidence>
<comment type="caution">
    <text evidence="7">The sequence shown here is derived from an EMBL/GenBank/DDBJ whole genome shotgun (WGS) entry which is preliminary data.</text>
</comment>
<dbReference type="InterPro" id="IPR007730">
    <property type="entry name" value="SPOR-like_dom"/>
</dbReference>
<dbReference type="PROSITE" id="PS51724">
    <property type="entry name" value="SPOR"/>
    <property type="match status" value="1"/>
</dbReference>
<keyword evidence="3 4" id="KW-0961">Cell wall biogenesis/degradation</keyword>